<keyword evidence="2" id="KW-1185">Reference proteome</keyword>
<dbReference type="STRING" id="53378.BRW65_01550"/>
<dbReference type="Pfam" id="PF02515">
    <property type="entry name" value="CoA_transf_3"/>
    <property type="match status" value="1"/>
</dbReference>
<dbReference type="InterPro" id="IPR050509">
    <property type="entry name" value="CoA-transferase_III"/>
</dbReference>
<dbReference type="PANTHER" id="PTHR48228:SF5">
    <property type="entry name" value="ALPHA-METHYLACYL-COA RACEMASE"/>
    <property type="match status" value="1"/>
</dbReference>
<dbReference type="InterPro" id="IPR023606">
    <property type="entry name" value="CoA-Trfase_III_dom_1_sf"/>
</dbReference>
<dbReference type="EMBL" id="MPNT01000001">
    <property type="protein sequence ID" value="OJZ76142.1"/>
    <property type="molecule type" value="Genomic_DNA"/>
</dbReference>
<gene>
    <name evidence="1" type="ORF">BRW65_01550</name>
</gene>
<dbReference type="GO" id="GO:0003824">
    <property type="term" value="F:catalytic activity"/>
    <property type="evidence" value="ECO:0007669"/>
    <property type="project" value="InterPro"/>
</dbReference>
<protein>
    <submittedName>
        <fullName evidence="1">Carnitine dehydratase</fullName>
    </submittedName>
</protein>
<reference evidence="1 2" key="1">
    <citation type="submission" date="2016-11" db="EMBL/GenBank/DDBJ databases">
        <title>Genome sequences of unsequenced Mycobacteria.</title>
        <authorList>
            <person name="Greninger A.L."/>
            <person name="Fang F."/>
            <person name="Jerome K.R."/>
        </authorList>
    </citation>
    <scope>NUCLEOTIDE SEQUENCE [LARGE SCALE GENOMIC DNA]</scope>
    <source>
        <strain evidence="1 2">M11</strain>
    </source>
</reference>
<dbReference type="Proteomes" id="UP000186438">
    <property type="component" value="Unassembled WGS sequence"/>
</dbReference>
<dbReference type="SUPFAM" id="SSF89796">
    <property type="entry name" value="CoA-transferase family III (CaiB/BaiF)"/>
    <property type="match status" value="1"/>
</dbReference>
<accession>A0A1Q4I2D4</accession>
<proteinExistence type="predicted"/>
<evidence type="ECO:0000313" key="1">
    <source>
        <dbReference type="EMBL" id="OJZ76142.1"/>
    </source>
</evidence>
<evidence type="ECO:0000313" key="2">
    <source>
        <dbReference type="Proteomes" id="UP000186438"/>
    </source>
</evidence>
<dbReference type="PANTHER" id="PTHR48228">
    <property type="entry name" value="SUCCINYL-COA--D-CITRAMALATE COA-TRANSFERASE"/>
    <property type="match status" value="1"/>
</dbReference>
<dbReference type="AlphaFoldDB" id="A0A1Q4I2D4"/>
<sequence length="413" mass="44306">MDKVGCDLSALNGLRVIEVSDQFTAVGGRMLAELGADVIVVEPLSGSPQRQRPPFARDVPGPNSSLRWWAGNVGKRAVSLDLADPAAVDSLWALVRTADIVIAGDRDLVDGAIGYTRAIAEHPELVWVAVTAFGLHSSRSDQPVTDLTVLSGGGPVWSCGYDDHSIPPIRGAGDQSVNLAGLYSVIGALVAIAHRDQTGEGQLVDVNVNAACNVSSEHTTQHWLIGEQTCLRQTGRHASIYKSSPVQIRCADGVFATTGVLPRKPEDFADLYAWLTELDLVEQLPEAIFLQMAADRDAPLDLAKIGVDDETTATMAAARDAVTLIASRMPAKQFFIESQQRGFPAGVILSPDEAFEDPHNIERGCQIEIAYPETQSAFRYPGAPYIFSETPASPLRRAPHLGEHNALLDELSG</sequence>
<dbReference type="RefSeq" id="WP_073870439.1">
    <property type="nucleotide sequence ID" value="NZ_MPNT01000001.1"/>
</dbReference>
<comment type="caution">
    <text evidence="1">The sequence shown here is derived from an EMBL/GenBank/DDBJ whole genome shotgun (WGS) entry which is preliminary data.</text>
</comment>
<organism evidence="1 2">
    <name type="scientific">Mycobacterium paraffinicum</name>
    <dbReference type="NCBI Taxonomy" id="53378"/>
    <lineage>
        <taxon>Bacteria</taxon>
        <taxon>Bacillati</taxon>
        <taxon>Actinomycetota</taxon>
        <taxon>Actinomycetes</taxon>
        <taxon>Mycobacteriales</taxon>
        <taxon>Mycobacteriaceae</taxon>
        <taxon>Mycobacterium</taxon>
    </lineage>
</organism>
<dbReference type="Gene3D" id="3.40.50.10540">
    <property type="entry name" value="Crotonobetainyl-coa:carnitine coa-transferase, domain 1"/>
    <property type="match status" value="2"/>
</dbReference>
<dbReference type="InterPro" id="IPR003673">
    <property type="entry name" value="CoA-Trfase_fam_III"/>
</dbReference>
<name>A0A1Q4I2D4_9MYCO</name>